<evidence type="ECO:0000256" key="11">
    <source>
        <dbReference type="PROSITE-ProRule" id="PRU10141"/>
    </source>
</evidence>
<comment type="catalytic activity">
    <reaction evidence="10">
        <text>L-seryl-[protein] + ATP = O-phospho-L-seryl-[protein] + ADP + H(+)</text>
        <dbReference type="Rhea" id="RHEA:17989"/>
        <dbReference type="Rhea" id="RHEA-COMP:9863"/>
        <dbReference type="Rhea" id="RHEA-COMP:11604"/>
        <dbReference type="ChEBI" id="CHEBI:15378"/>
        <dbReference type="ChEBI" id="CHEBI:29999"/>
        <dbReference type="ChEBI" id="CHEBI:30616"/>
        <dbReference type="ChEBI" id="CHEBI:83421"/>
        <dbReference type="ChEBI" id="CHEBI:456216"/>
        <dbReference type="EC" id="2.7.11.1"/>
    </reaction>
</comment>
<dbReference type="CDD" id="cd14066">
    <property type="entry name" value="STKc_IRAK"/>
    <property type="match status" value="1"/>
</dbReference>
<dbReference type="Pfam" id="PF07714">
    <property type="entry name" value="PK_Tyr_Ser-Thr"/>
    <property type="match status" value="1"/>
</dbReference>
<dbReference type="Gene3D" id="1.10.510.10">
    <property type="entry name" value="Transferase(Phosphotransferase) domain 1"/>
    <property type="match status" value="1"/>
</dbReference>
<organism evidence="14 15">
    <name type="scientific">Salix brachista</name>
    <dbReference type="NCBI Taxonomy" id="2182728"/>
    <lineage>
        <taxon>Eukaryota</taxon>
        <taxon>Viridiplantae</taxon>
        <taxon>Streptophyta</taxon>
        <taxon>Embryophyta</taxon>
        <taxon>Tracheophyta</taxon>
        <taxon>Spermatophyta</taxon>
        <taxon>Magnoliopsida</taxon>
        <taxon>eudicotyledons</taxon>
        <taxon>Gunneridae</taxon>
        <taxon>Pentapetalae</taxon>
        <taxon>rosids</taxon>
        <taxon>fabids</taxon>
        <taxon>Malpighiales</taxon>
        <taxon>Salicaceae</taxon>
        <taxon>Saliceae</taxon>
        <taxon>Salix</taxon>
    </lineage>
</organism>
<keyword evidence="8 11" id="KW-0067">ATP-binding</keyword>
<feature type="binding site" evidence="11">
    <location>
        <position position="152"/>
    </location>
    <ligand>
        <name>ATP</name>
        <dbReference type="ChEBI" id="CHEBI:30616"/>
    </ligand>
</feature>
<proteinExistence type="predicted"/>
<feature type="domain" description="Protein kinase" evidence="13">
    <location>
        <begin position="118"/>
        <end position="446"/>
    </location>
</feature>
<evidence type="ECO:0000256" key="3">
    <source>
        <dbReference type="ARBA" id="ARBA00022475"/>
    </source>
</evidence>
<evidence type="ECO:0000313" key="15">
    <source>
        <dbReference type="Proteomes" id="UP000326939"/>
    </source>
</evidence>
<dbReference type="Gene3D" id="3.30.200.20">
    <property type="entry name" value="Phosphorylase Kinase, domain 1"/>
    <property type="match status" value="1"/>
</dbReference>
<keyword evidence="15" id="KW-1185">Reference proteome</keyword>
<dbReference type="PANTHER" id="PTHR45621">
    <property type="entry name" value="OS01G0588500 PROTEIN-RELATED"/>
    <property type="match status" value="1"/>
</dbReference>
<sequence length="993" mass="110743">MPCMDFLGIIFSLSPVSSSLFGDLLTDIFLRDNLGAMKCFSFFIGDKKDERKTRKSALVQSVSSPSTVHEMGRSASELNSQNVSGTGMGRPSIPTMSQRPSNLRVFTVAELKSATKNFSRSVMVGEGGFGCVYKGYIKSTEDPTTKLEIAVKQLGKRGKQASLILHGHKQWITEVNVLGVVEHPNLVKLIGYCADEDERGIQRLLIYEFMPRGSVEDHLSIRSDAPLPWAMRLRIAQEAARGLKYLHEEMGFQIIFRDFKSSNILLDEQWNAKLSDFGLARLGPSEGLTHVSTAVDGNGLAFKIRDPNLSRIKNVRLGHSKDSAATTVVKLVVGTMGYAAPEYVQTGRLTSKIDVWSYGVFLYELITGRRPLDRNRPKSEQKLLEWIRPNLKDSKKFKQILDPRLDQKEILRSALKLANIANRCLHKNPKSRPKMSEVLGMMNQIVDASAEAENSRESSKNMASIKTSRDVTEKNKRRHVDLKAGEVLNRRLEEVFSFFGRIMDDVSSHALTIPPVAMMAPEPTSIPYGVKLNGPNFSLWSQVVTMFVAGRGRMGYLNGTTPQPAVTSATYSKWIMEDAIVKGWLIGAMEANVMTLFIHLPTAKNVWDAVSKTYYEGADKSILYDLSRKAMATKQAGRSVAAYYSDLQIIWQELDHRRPIPFTQADVINTRMTEIGEDRVYLFLAGLDDVYDSIRGDILRTDPLPGPDVAFSTVRREELRRHTMMNQGDTSQMAMAVKKVGNRPIMPSLMPVGGPWTHCGSTKHVAETCFKKHGYPDWWPAHKERLQARKSGKVAMCTSMPLPASVTPSSVTQPPCAPVVDLPTTSVDMSHSVVDSTLLQQSELFPDSIPTGPIQDTTVGEHEEGTAEATTEVVNQVQPSVSVDLDIAESPSLTSSTVPTPNSPRAAIPEASIDFVINTNNICEHEHVEVDREFPIVMGLFWDLPRLAFLPRMGSCILYKYLLFEAYEYTEFYNPKLTSGFVRMWNPKLVRTC</sequence>
<feature type="region of interest" description="Disordered" evidence="12">
    <location>
        <begin position="56"/>
        <end position="98"/>
    </location>
</feature>
<protein>
    <recommendedName>
        <fullName evidence="2">non-specific serine/threonine protein kinase</fullName>
        <ecNumber evidence="2">2.7.11.1</ecNumber>
    </recommendedName>
</protein>
<evidence type="ECO:0000256" key="6">
    <source>
        <dbReference type="ARBA" id="ARBA00022741"/>
    </source>
</evidence>
<keyword evidence="7" id="KW-0418">Kinase</keyword>
<dbReference type="Pfam" id="PF00069">
    <property type="entry name" value="Pkinase"/>
    <property type="match status" value="1"/>
</dbReference>
<dbReference type="InterPro" id="IPR000719">
    <property type="entry name" value="Prot_kinase_dom"/>
</dbReference>
<dbReference type="Pfam" id="PF14244">
    <property type="entry name" value="Retrotran_gag_3"/>
    <property type="match status" value="1"/>
</dbReference>
<keyword evidence="6 11" id="KW-0547">Nucleotide-binding</keyword>
<keyword evidence="5" id="KW-0808">Transferase</keyword>
<dbReference type="GO" id="GO:0005886">
    <property type="term" value="C:plasma membrane"/>
    <property type="evidence" value="ECO:0007669"/>
    <property type="project" value="UniProtKB-SubCell"/>
</dbReference>
<keyword evidence="3" id="KW-1003">Cell membrane</keyword>
<gene>
    <name evidence="14" type="ORF">DKX38_024183</name>
</gene>
<dbReference type="SUPFAM" id="SSF56112">
    <property type="entry name" value="Protein kinase-like (PK-like)"/>
    <property type="match status" value="1"/>
</dbReference>
<feature type="region of interest" description="Disordered" evidence="12">
    <location>
        <begin position="449"/>
        <end position="477"/>
    </location>
</feature>
<dbReference type="EMBL" id="VDCV01000016">
    <property type="protein sequence ID" value="KAB5519864.1"/>
    <property type="molecule type" value="Genomic_DNA"/>
</dbReference>
<dbReference type="FunFam" id="1.10.510.10:FF:001023">
    <property type="entry name" value="Os07g0541700 protein"/>
    <property type="match status" value="1"/>
</dbReference>
<evidence type="ECO:0000256" key="9">
    <source>
        <dbReference type="ARBA" id="ARBA00047899"/>
    </source>
</evidence>
<evidence type="ECO:0000256" key="7">
    <source>
        <dbReference type="ARBA" id="ARBA00022777"/>
    </source>
</evidence>
<evidence type="ECO:0000256" key="5">
    <source>
        <dbReference type="ARBA" id="ARBA00022679"/>
    </source>
</evidence>
<evidence type="ECO:0000313" key="14">
    <source>
        <dbReference type="EMBL" id="KAB5519864.1"/>
    </source>
</evidence>
<evidence type="ECO:0000256" key="10">
    <source>
        <dbReference type="ARBA" id="ARBA00048679"/>
    </source>
</evidence>
<dbReference type="InterPro" id="IPR017441">
    <property type="entry name" value="Protein_kinase_ATP_BS"/>
</dbReference>
<dbReference type="GO" id="GO:0005524">
    <property type="term" value="F:ATP binding"/>
    <property type="evidence" value="ECO:0007669"/>
    <property type="project" value="UniProtKB-UniRule"/>
</dbReference>
<name>A0A5N5JPJ0_9ROSI</name>
<dbReference type="InterPro" id="IPR001245">
    <property type="entry name" value="Ser-Thr/Tyr_kinase_cat_dom"/>
</dbReference>
<evidence type="ECO:0000256" key="2">
    <source>
        <dbReference type="ARBA" id="ARBA00012513"/>
    </source>
</evidence>
<dbReference type="GO" id="GO:0004674">
    <property type="term" value="F:protein serine/threonine kinase activity"/>
    <property type="evidence" value="ECO:0007669"/>
    <property type="project" value="UniProtKB-KW"/>
</dbReference>
<dbReference type="InterPro" id="IPR029472">
    <property type="entry name" value="Copia-like_N"/>
</dbReference>
<feature type="compositionally biased region" description="Polar residues" evidence="12">
    <location>
        <begin position="76"/>
        <end position="85"/>
    </location>
</feature>
<evidence type="ECO:0000259" key="13">
    <source>
        <dbReference type="PROSITE" id="PS50011"/>
    </source>
</evidence>
<evidence type="ECO:0000256" key="1">
    <source>
        <dbReference type="ARBA" id="ARBA00004236"/>
    </source>
</evidence>
<evidence type="ECO:0000256" key="12">
    <source>
        <dbReference type="SAM" id="MobiDB-lite"/>
    </source>
</evidence>
<dbReference type="InterPro" id="IPR050823">
    <property type="entry name" value="Plant_Ser_Thr_Prot_Kinase"/>
</dbReference>
<keyword evidence="3" id="KW-0472">Membrane</keyword>
<feature type="compositionally biased region" description="Polar residues" evidence="12">
    <location>
        <begin position="58"/>
        <end position="67"/>
    </location>
</feature>
<evidence type="ECO:0000256" key="4">
    <source>
        <dbReference type="ARBA" id="ARBA00022527"/>
    </source>
</evidence>
<comment type="catalytic activity">
    <reaction evidence="9">
        <text>L-threonyl-[protein] + ATP = O-phospho-L-threonyl-[protein] + ADP + H(+)</text>
        <dbReference type="Rhea" id="RHEA:46608"/>
        <dbReference type="Rhea" id="RHEA-COMP:11060"/>
        <dbReference type="Rhea" id="RHEA-COMP:11605"/>
        <dbReference type="ChEBI" id="CHEBI:15378"/>
        <dbReference type="ChEBI" id="CHEBI:30013"/>
        <dbReference type="ChEBI" id="CHEBI:30616"/>
        <dbReference type="ChEBI" id="CHEBI:61977"/>
        <dbReference type="ChEBI" id="CHEBI:456216"/>
        <dbReference type="EC" id="2.7.11.1"/>
    </reaction>
</comment>
<accession>A0A5N5JPJ0</accession>
<comment type="subcellular location">
    <subcellularLocation>
        <location evidence="1">Cell membrane</location>
    </subcellularLocation>
</comment>
<dbReference type="Proteomes" id="UP000326939">
    <property type="component" value="Chromosome 16"/>
</dbReference>
<reference evidence="15" key="1">
    <citation type="journal article" date="2019" name="Gigascience">
        <title>De novo genome assembly of the endangered Acer yangbiense, a plant species with extremely small populations endemic to Yunnan Province, China.</title>
        <authorList>
            <person name="Yang J."/>
            <person name="Wariss H.M."/>
            <person name="Tao L."/>
            <person name="Zhang R."/>
            <person name="Yun Q."/>
            <person name="Hollingsworth P."/>
            <person name="Dao Z."/>
            <person name="Luo G."/>
            <person name="Guo H."/>
            <person name="Ma Y."/>
            <person name="Sun W."/>
        </authorList>
    </citation>
    <scope>NUCLEOTIDE SEQUENCE [LARGE SCALE GENOMIC DNA]</scope>
    <source>
        <strain evidence="15">cv. br00</strain>
    </source>
</reference>
<comment type="caution">
    <text evidence="14">The sequence shown here is derived from an EMBL/GenBank/DDBJ whole genome shotgun (WGS) entry which is preliminary data.</text>
</comment>
<dbReference type="InterPro" id="IPR011009">
    <property type="entry name" value="Kinase-like_dom_sf"/>
</dbReference>
<dbReference type="PROSITE" id="PS00107">
    <property type="entry name" value="PROTEIN_KINASE_ATP"/>
    <property type="match status" value="1"/>
</dbReference>
<dbReference type="PROSITE" id="PS50011">
    <property type="entry name" value="PROTEIN_KINASE_DOM"/>
    <property type="match status" value="1"/>
</dbReference>
<dbReference type="AlphaFoldDB" id="A0A5N5JPJ0"/>
<dbReference type="EC" id="2.7.11.1" evidence="2"/>
<evidence type="ECO:0000256" key="8">
    <source>
        <dbReference type="ARBA" id="ARBA00022840"/>
    </source>
</evidence>
<keyword evidence="4" id="KW-0723">Serine/threonine-protein kinase</keyword>
<dbReference type="FunFam" id="3.30.200.20:FF:000228">
    <property type="entry name" value="Serine/threonine-protein kinase BIK1"/>
    <property type="match status" value="1"/>
</dbReference>